<sequence>MRRLAVDLPTTRNVTNVLLSLCGVPSCGSELTVRTTTPSASPSPCYLIRQRCSVVWAGEMITRAWVCMITHGRDVACRCNGQTRRNCAGDRAAYNSFIWLNTPPVKASNVAALGFKRRRAAQR</sequence>
<dbReference type="EMBL" id="RCHS01001944">
    <property type="protein sequence ID" value="RMX50489.1"/>
    <property type="molecule type" value="Genomic_DNA"/>
</dbReference>
<reference evidence="1 2" key="1">
    <citation type="journal article" date="2018" name="Sci. Rep.">
        <title>Comparative analysis of the Pocillopora damicornis genome highlights role of immune system in coral evolution.</title>
        <authorList>
            <person name="Cunning R."/>
            <person name="Bay R.A."/>
            <person name="Gillette P."/>
            <person name="Baker A.C."/>
            <person name="Traylor-Knowles N."/>
        </authorList>
    </citation>
    <scope>NUCLEOTIDE SEQUENCE [LARGE SCALE GENOMIC DNA]</scope>
    <source>
        <strain evidence="1">RSMAS</strain>
        <tissue evidence="1">Whole animal</tissue>
    </source>
</reference>
<comment type="caution">
    <text evidence="1">The sequence shown here is derived from an EMBL/GenBank/DDBJ whole genome shotgun (WGS) entry which is preliminary data.</text>
</comment>
<protein>
    <submittedName>
        <fullName evidence="1">Uncharacterized protein</fullName>
    </submittedName>
</protein>
<proteinExistence type="predicted"/>
<dbReference type="AlphaFoldDB" id="A0A3M6UAC7"/>
<gene>
    <name evidence="1" type="ORF">pdam_00009232</name>
</gene>
<name>A0A3M6UAC7_POCDA</name>
<organism evidence="1 2">
    <name type="scientific">Pocillopora damicornis</name>
    <name type="common">Cauliflower coral</name>
    <name type="synonym">Millepora damicornis</name>
    <dbReference type="NCBI Taxonomy" id="46731"/>
    <lineage>
        <taxon>Eukaryota</taxon>
        <taxon>Metazoa</taxon>
        <taxon>Cnidaria</taxon>
        <taxon>Anthozoa</taxon>
        <taxon>Hexacorallia</taxon>
        <taxon>Scleractinia</taxon>
        <taxon>Astrocoeniina</taxon>
        <taxon>Pocilloporidae</taxon>
        <taxon>Pocillopora</taxon>
    </lineage>
</organism>
<evidence type="ECO:0000313" key="2">
    <source>
        <dbReference type="Proteomes" id="UP000275408"/>
    </source>
</evidence>
<evidence type="ECO:0000313" key="1">
    <source>
        <dbReference type="EMBL" id="RMX50489.1"/>
    </source>
</evidence>
<accession>A0A3M6UAC7</accession>
<keyword evidence="2" id="KW-1185">Reference proteome</keyword>
<dbReference type="Proteomes" id="UP000275408">
    <property type="component" value="Unassembled WGS sequence"/>
</dbReference>